<dbReference type="EMBL" id="JAUSUA010000005">
    <property type="protein sequence ID" value="MDQ0208441.1"/>
    <property type="molecule type" value="Genomic_DNA"/>
</dbReference>
<comment type="caution">
    <text evidence="1">The sequence shown here is derived from an EMBL/GenBank/DDBJ whole genome shotgun (WGS) entry which is preliminary data.</text>
</comment>
<dbReference type="Proteomes" id="UP001225034">
    <property type="component" value="Unassembled WGS sequence"/>
</dbReference>
<keyword evidence="2" id="KW-1185">Reference proteome</keyword>
<evidence type="ECO:0000313" key="1">
    <source>
        <dbReference type="EMBL" id="MDQ0208441.1"/>
    </source>
</evidence>
<protein>
    <submittedName>
        <fullName evidence="1">23S rRNA G2069 N7-methylase RlmK/C1962 C5-methylase RlmI</fullName>
    </submittedName>
</protein>
<accession>A0ABT9YLS1</accession>
<dbReference type="RefSeq" id="WP_306984490.1">
    <property type="nucleotide sequence ID" value="NZ_JAUSUA010000005.1"/>
</dbReference>
<name>A0ABT9YLS1_9BACI</name>
<proteinExistence type="predicted"/>
<gene>
    <name evidence="1" type="ORF">J2S05_003252</name>
</gene>
<organism evidence="1 2">
    <name type="scientific">Alkalicoccobacillus murimartini</name>
    <dbReference type="NCBI Taxonomy" id="171685"/>
    <lineage>
        <taxon>Bacteria</taxon>
        <taxon>Bacillati</taxon>
        <taxon>Bacillota</taxon>
        <taxon>Bacilli</taxon>
        <taxon>Bacillales</taxon>
        <taxon>Bacillaceae</taxon>
        <taxon>Alkalicoccobacillus</taxon>
    </lineage>
</organism>
<evidence type="ECO:0000313" key="2">
    <source>
        <dbReference type="Proteomes" id="UP001225034"/>
    </source>
</evidence>
<sequence>MFAEHKISRADGLTGYVVDEFNGVIHVIWENHQVEQYVSEQTEDLHW</sequence>
<reference evidence="1 2" key="1">
    <citation type="submission" date="2023-07" db="EMBL/GenBank/DDBJ databases">
        <title>Genomic Encyclopedia of Type Strains, Phase IV (KMG-IV): sequencing the most valuable type-strain genomes for metagenomic binning, comparative biology and taxonomic classification.</title>
        <authorList>
            <person name="Goeker M."/>
        </authorList>
    </citation>
    <scope>NUCLEOTIDE SEQUENCE [LARGE SCALE GENOMIC DNA]</scope>
    <source>
        <strain evidence="1 2">DSM 19154</strain>
    </source>
</reference>